<evidence type="ECO:0000256" key="1">
    <source>
        <dbReference type="SAM" id="MobiDB-lite"/>
    </source>
</evidence>
<dbReference type="AlphaFoldDB" id="F4CIQ9"/>
<dbReference type="KEGG" id="pdx:Psed_0382"/>
<proteinExistence type="predicted"/>
<dbReference type="Proteomes" id="UP000007809">
    <property type="component" value="Chromosome"/>
</dbReference>
<keyword evidence="3" id="KW-1185">Reference proteome</keyword>
<feature type="region of interest" description="Disordered" evidence="1">
    <location>
        <begin position="31"/>
        <end position="73"/>
    </location>
</feature>
<dbReference type="RefSeq" id="WP_013672595.1">
    <property type="nucleotide sequence ID" value="NC_015312.1"/>
</dbReference>
<evidence type="ECO:0000313" key="2">
    <source>
        <dbReference type="EMBL" id="AEA22654.1"/>
    </source>
</evidence>
<feature type="compositionally biased region" description="Basic and acidic residues" evidence="1">
    <location>
        <begin position="64"/>
        <end position="73"/>
    </location>
</feature>
<name>F4CIQ9_PSEUX</name>
<organism evidence="2 3">
    <name type="scientific">Pseudonocardia dioxanivorans (strain ATCC 55486 / DSM 44775 / JCM 13855 / CB1190)</name>
    <dbReference type="NCBI Taxonomy" id="675635"/>
    <lineage>
        <taxon>Bacteria</taxon>
        <taxon>Bacillati</taxon>
        <taxon>Actinomycetota</taxon>
        <taxon>Actinomycetes</taxon>
        <taxon>Pseudonocardiales</taxon>
        <taxon>Pseudonocardiaceae</taxon>
        <taxon>Pseudonocardia</taxon>
    </lineage>
</organism>
<dbReference type="STRING" id="675635.Psed_0382"/>
<dbReference type="HOGENOM" id="CLU_2702133_0_0_11"/>
<evidence type="ECO:0000313" key="3">
    <source>
        <dbReference type="Proteomes" id="UP000007809"/>
    </source>
</evidence>
<sequence length="73" mass="7914">MEAEQQAEGEVQLLVIPKGKMEAAEQAIRKLFDDEGNGDNTGPEPDATFVPDTSSATGCRRTTHHDIHCSDDT</sequence>
<protein>
    <submittedName>
        <fullName evidence="2">Uncharacterized protein</fullName>
    </submittedName>
</protein>
<reference evidence="2 3" key="1">
    <citation type="journal article" date="2011" name="J. Bacteriol.">
        <title>Genome sequence of the 1,4-dioxane-degrading Pseudonocardia dioxanivorans strain CB1190.</title>
        <authorList>
            <person name="Sales C.M."/>
            <person name="Mahendra S."/>
            <person name="Grostern A."/>
            <person name="Parales R.E."/>
            <person name="Goodwin L.A."/>
            <person name="Woyke T."/>
            <person name="Nolan M."/>
            <person name="Lapidus A."/>
            <person name="Chertkov O."/>
            <person name="Ovchinnikova G."/>
            <person name="Sczyrba A."/>
            <person name="Alvarez-Cohen L."/>
        </authorList>
    </citation>
    <scope>NUCLEOTIDE SEQUENCE [LARGE SCALE GENOMIC DNA]</scope>
    <source>
        <strain evidence="3">ATCC 55486 / DSM 44775 / JCM 13855 / CB1190</strain>
    </source>
</reference>
<accession>F4CIQ9</accession>
<dbReference type="EMBL" id="CP002593">
    <property type="protein sequence ID" value="AEA22654.1"/>
    <property type="molecule type" value="Genomic_DNA"/>
</dbReference>
<gene>
    <name evidence="2" type="ordered locus">Psed_0382</name>
</gene>